<name>A0A1G1WRI4_9BACT</name>
<dbReference type="GO" id="GO:0009103">
    <property type="term" value="P:lipopolysaccharide biosynthetic process"/>
    <property type="evidence" value="ECO:0007669"/>
    <property type="project" value="TreeGrafter"/>
</dbReference>
<feature type="domain" description="Glycosyltransferase subfamily 4-like N-terminal" evidence="3">
    <location>
        <begin position="16"/>
        <end position="170"/>
    </location>
</feature>
<dbReference type="InterPro" id="IPR028098">
    <property type="entry name" value="Glyco_trans_4-like_N"/>
</dbReference>
<evidence type="ECO:0000313" key="5">
    <source>
        <dbReference type="Proteomes" id="UP000178068"/>
    </source>
</evidence>
<organism evidence="4 5">
    <name type="scientific">Candidatus Woykebacteria bacterium RIFCSPHIGHO2_12_FULL_45_10</name>
    <dbReference type="NCBI Taxonomy" id="1802603"/>
    <lineage>
        <taxon>Bacteria</taxon>
        <taxon>Candidatus Woykeibacteriota</taxon>
    </lineage>
</organism>
<dbReference type="PANTHER" id="PTHR46401">
    <property type="entry name" value="GLYCOSYLTRANSFERASE WBBK-RELATED"/>
    <property type="match status" value="1"/>
</dbReference>
<accession>A0A1G1WRI4</accession>
<comment type="caution">
    <text evidence="4">The sequence shown here is derived from an EMBL/GenBank/DDBJ whole genome shotgun (WGS) entry which is preliminary data.</text>
</comment>
<gene>
    <name evidence="4" type="ORF">A3F35_00530</name>
</gene>
<dbReference type="Gene3D" id="3.40.50.2000">
    <property type="entry name" value="Glycogen Phosphorylase B"/>
    <property type="match status" value="2"/>
</dbReference>
<dbReference type="PANTHER" id="PTHR46401:SF2">
    <property type="entry name" value="GLYCOSYLTRANSFERASE WBBK-RELATED"/>
    <property type="match status" value="1"/>
</dbReference>
<evidence type="ECO:0008006" key="6">
    <source>
        <dbReference type="Google" id="ProtNLM"/>
    </source>
</evidence>
<dbReference type="Pfam" id="PF13439">
    <property type="entry name" value="Glyco_transf_4"/>
    <property type="match status" value="1"/>
</dbReference>
<dbReference type="Pfam" id="PF00534">
    <property type="entry name" value="Glycos_transf_1"/>
    <property type="match status" value="1"/>
</dbReference>
<feature type="domain" description="Glycosyl transferase family 1" evidence="2">
    <location>
        <begin position="192"/>
        <end position="343"/>
    </location>
</feature>
<dbReference type="CDD" id="cd03809">
    <property type="entry name" value="GT4_MtfB-like"/>
    <property type="match status" value="1"/>
</dbReference>
<dbReference type="Proteomes" id="UP000178068">
    <property type="component" value="Unassembled WGS sequence"/>
</dbReference>
<dbReference type="STRING" id="1802603.A3F35_00530"/>
<dbReference type="SUPFAM" id="SSF53756">
    <property type="entry name" value="UDP-Glycosyltransferase/glycogen phosphorylase"/>
    <property type="match status" value="1"/>
</dbReference>
<reference evidence="4 5" key="1">
    <citation type="journal article" date="2016" name="Nat. Commun.">
        <title>Thousands of microbial genomes shed light on interconnected biogeochemical processes in an aquifer system.</title>
        <authorList>
            <person name="Anantharaman K."/>
            <person name="Brown C.T."/>
            <person name="Hug L.A."/>
            <person name="Sharon I."/>
            <person name="Castelle C.J."/>
            <person name="Probst A.J."/>
            <person name="Thomas B.C."/>
            <person name="Singh A."/>
            <person name="Wilkins M.J."/>
            <person name="Karaoz U."/>
            <person name="Brodie E.L."/>
            <person name="Williams K.H."/>
            <person name="Hubbard S.S."/>
            <person name="Banfield J.F."/>
        </authorList>
    </citation>
    <scope>NUCLEOTIDE SEQUENCE [LARGE SCALE GENOMIC DNA]</scope>
</reference>
<evidence type="ECO:0000313" key="4">
    <source>
        <dbReference type="EMBL" id="OGY30376.1"/>
    </source>
</evidence>
<protein>
    <recommendedName>
        <fullName evidence="6">Glycosyl transferase family 1</fullName>
    </recommendedName>
</protein>
<dbReference type="GO" id="GO:0016757">
    <property type="term" value="F:glycosyltransferase activity"/>
    <property type="evidence" value="ECO:0007669"/>
    <property type="project" value="InterPro"/>
</dbReference>
<proteinExistence type="predicted"/>
<evidence type="ECO:0000259" key="2">
    <source>
        <dbReference type="Pfam" id="PF00534"/>
    </source>
</evidence>
<dbReference type="AlphaFoldDB" id="A0A1G1WRI4"/>
<dbReference type="EMBL" id="MHCZ01000005">
    <property type="protein sequence ID" value="OGY30376.1"/>
    <property type="molecule type" value="Genomic_DNA"/>
</dbReference>
<sequence length="367" mass="41126">MRIGIDASRIARDEKSGTENYTLNLIRALAAIDRKNYYQLYFNQPPKFFELPGGNFASKVIASKRFWTQLRLAAELAINPVDLLFVPAHTLPVLRRPALKTVVTVHDLGAQFLKEYHEFPSRYYLNWSTAFVANYASHLIAVSGATKKDLTRRFKVPASRITVVHEGVDQSFFKRASEAEIELCRKKYGLASKYFLFVGTIQPRKNLTRLIEAFARSRLNLDLAIAGQPGWLYKEIYEAPERFGVENKVKFLGFVPNEDIVKLYSGSTAFVFPSLYEGFGLPVLEAMACGCPVITSSVSSLPEVAGEAAVLVDPDDTKAIEKALKDVATDPTLRERLTAAGYRRVKDFTWERSAKETLAVLAKVGKK</sequence>
<dbReference type="InterPro" id="IPR001296">
    <property type="entry name" value="Glyco_trans_1"/>
</dbReference>
<dbReference type="FunFam" id="3.40.50.2000:FF:000119">
    <property type="entry name" value="Glycosyl transferase group 1"/>
    <property type="match status" value="1"/>
</dbReference>
<keyword evidence="1" id="KW-0808">Transferase</keyword>
<evidence type="ECO:0000256" key="1">
    <source>
        <dbReference type="ARBA" id="ARBA00022679"/>
    </source>
</evidence>
<evidence type="ECO:0000259" key="3">
    <source>
        <dbReference type="Pfam" id="PF13439"/>
    </source>
</evidence>